<dbReference type="SUPFAM" id="SSF52402">
    <property type="entry name" value="Adenine nucleotide alpha hydrolases-like"/>
    <property type="match status" value="1"/>
</dbReference>
<dbReference type="AlphaFoldDB" id="A0A381Y1K0"/>
<dbReference type="Pfam" id="PF20979">
    <property type="entry name" value="Arginosuc_syn_C"/>
    <property type="match status" value="1"/>
</dbReference>
<dbReference type="InterPro" id="IPR014729">
    <property type="entry name" value="Rossmann-like_a/b/a_fold"/>
</dbReference>
<dbReference type="Pfam" id="PF00764">
    <property type="entry name" value="Arginosuc_synth"/>
    <property type="match status" value="1"/>
</dbReference>
<dbReference type="InterPro" id="IPR001518">
    <property type="entry name" value="Arginosuc_synth"/>
</dbReference>
<dbReference type="SUPFAM" id="SSF69864">
    <property type="entry name" value="Argininosuccinate synthetase, C-terminal domain"/>
    <property type="match status" value="1"/>
</dbReference>
<name>A0A381Y1K0_9ZZZZ</name>
<dbReference type="Gene3D" id="3.90.1260.10">
    <property type="entry name" value="Argininosuccinate synthetase, chain A, domain 2"/>
    <property type="match status" value="1"/>
</dbReference>
<keyword evidence="3" id="KW-0055">Arginine biosynthesis</keyword>
<evidence type="ECO:0000259" key="9">
    <source>
        <dbReference type="Pfam" id="PF20979"/>
    </source>
</evidence>
<dbReference type="UniPathway" id="UPA00068">
    <property type="reaction ID" value="UER00113"/>
</dbReference>
<keyword evidence="6" id="KW-0547">Nucleotide-binding</keyword>
<evidence type="ECO:0000256" key="2">
    <source>
        <dbReference type="ARBA" id="ARBA00012286"/>
    </source>
</evidence>
<dbReference type="InterPro" id="IPR024074">
    <property type="entry name" value="AS_cat/multimer_dom_body"/>
</dbReference>
<dbReference type="Gene3D" id="3.40.50.620">
    <property type="entry name" value="HUPs"/>
    <property type="match status" value="1"/>
</dbReference>
<keyword evidence="4" id="KW-0436">Ligase</keyword>
<dbReference type="GO" id="GO:0004055">
    <property type="term" value="F:argininosuccinate synthase activity"/>
    <property type="evidence" value="ECO:0007669"/>
    <property type="project" value="UniProtKB-EC"/>
</dbReference>
<dbReference type="NCBIfam" id="TIGR00032">
    <property type="entry name" value="argG"/>
    <property type="match status" value="1"/>
</dbReference>
<dbReference type="GO" id="GO:0000053">
    <property type="term" value="P:argininosuccinate metabolic process"/>
    <property type="evidence" value="ECO:0007669"/>
    <property type="project" value="TreeGrafter"/>
</dbReference>
<comment type="pathway">
    <text evidence="1">Amino-acid biosynthesis; L-arginine biosynthesis; L-arginine from L-ornithine and carbamoyl phosphate: step 2/3.</text>
</comment>
<evidence type="ECO:0000256" key="1">
    <source>
        <dbReference type="ARBA" id="ARBA00004967"/>
    </source>
</evidence>
<dbReference type="InterPro" id="IPR048268">
    <property type="entry name" value="Arginosuc_syn_C"/>
</dbReference>
<dbReference type="PROSITE" id="PS00565">
    <property type="entry name" value="ARGININOSUCCIN_SYN_2"/>
    <property type="match status" value="1"/>
</dbReference>
<feature type="domain" description="Arginosuccinate synthase-like N-terminal" evidence="8">
    <location>
        <begin position="16"/>
        <end position="177"/>
    </location>
</feature>
<keyword evidence="7" id="KW-0067">ATP-binding</keyword>
<evidence type="ECO:0000256" key="6">
    <source>
        <dbReference type="ARBA" id="ARBA00022741"/>
    </source>
</evidence>
<protein>
    <recommendedName>
        <fullName evidence="2">argininosuccinate synthase</fullName>
        <ecNumber evidence="2">6.3.4.5</ecNumber>
    </recommendedName>
</protein>
<evidence type="ECO:0000256" key="7">
    <source>
        <dbReference type="ARBA" id="ARBA00022840"/>
    </source>
</evidence>
<proteinExistence type="predicted"/>
<dbReference type="InterPro" id="IPR018223">
    <property type="entry name" value="Arginosuc_synth_CS"/>
</dbReference>
<dbReference type="EC" id="6.3.4.5" evidence="2"/>
<dbReference type="GO" id="GO:0005737">
    <property type="term" value="C:cytoplasm"/>
    <property type="evidence" value="ECO:0007669"/>
    <property type="project" value="TreeGrafter"/>
</dbReference>
<dbReference type="EMBL" id="UINC01017188">
    <property type="protein sequence ID" value="SVA70929.1"/>
    <property type="molecule type" value="Genomic_DNA"/>
</dbReference>
<gene>
    <name evidence="10" type="ORF">METZ01_LOCUS123783</name>
</gene>
<dbReference type="PANTHER" id="PTHR11587">
    <property type="entry name" value="ARGININOSUCCINATE SYNTHASE"/>
    <property type="match status" value="1"/>
</dbReference>
<dbReference type="InterPro" id="IPR023434">
    <property type="entry name" value="Arginosuc_synth_type_1_subfam"/>
</dbReference>
<feature type="domain" description="Arginosuccinate synthase C-terminal" evidence="9">
    <location>
        <begin position="186"/>
        <end position="407"/>
    </location>
</feature>
<accession>A0A381Y1K0</accession>
<dbReference type="CDD" id="cd01999">
    <property type="entry name" value="ASS"/>
    <property type="match status" value="1"/>
</dbReference>
<dbReference type="PANTHER" id="PTHR11587:SF2">
    <property type="entry name" value="ARGININOSUCCINATE SYNTHASE"/>
    <property type="match status" value="1"/>
</dbReference>
<dbReference type="GO" id="GO:0006526">
    <property type="term" value="P:L-arginine biosynthetic process"/>
    <property type="evidence" value="ECO:0007669"/>
    <property type="project" value="UniProtKB-UniPathway"/>
</dbReference>
<dbReference type="GO" id="GO:0005524">
    <property type="term" value="F:ATP binding"/>
    <property type="evidence" value="ECO:0007669"/>
    <property type="project" value="UniProtKB-KW"/>
</dbReference>
<reference evidence="10" key="1">
    <citation type="submission" date="2018-05" db="EMBL/GenBank/DDBJ databases">
        <authorList>
            <person name="Lanie J.A."/>
            <person name="Ng W.-L."/>
            <person name="Kazmierczak K.M."/>
            <person name="Andrzejewski T.M."/>
            <person name="Davidsen T.M."/>
            <person name="Wayne K.J."/>
            <person name="Tettelin H."/>
            <person name="Glass J.I."/>
            <person name="Rusch D."/>
            <person name="Podicherti R."/>
            <person name="Tsui H.-C.T."/>
            <person name="Winkler M.E."/>
        </authorList>
    </citation>
    <scope>NUCLEOTIDE SEQUENCE</scope>
</reference>
<dbReference type="InterPro" id="IPR048267">
    <property type="entry name" value="Arginosuc_syn_N"/>
</dbReference>
<sequence length="419" mass="46680">MNWSDLQSEGVVFGGAVSGGLDSCTVTHWLYKHGVDVNCFTVDLGQPDEENLQSVAERMISCGASDATIIPGQTALAEAGLKVIQSQARYEGGYWNTTGIARPVTVRAILDEFERREIEILFHGATGRGNDQVRFQLAANMVNPNIKVYAPWRDQEFLGQFPGRREMIKYCESEALPIRPAKESRYSTDANFLGLTHEAGDLEDVTISPDFVEPGMGVWPWDASEVPEYLTVRWEAGVPVAINGAPMHLTEIFIHCNQIAGRHGVGIGTHVVENRFVGIKSRGIYESPGMELLGRSYEFLLQFVLDRRAREHFEDISKMISRQIYQGYWLDLATSSALSSLEIFSQLATGTIQLKLYRGNVFFETADDTFDAMPYSLYTDDGSMESMGNYDHVDAEGFLNVLGVSARNFGNRQSGRLDR</sequence>
<evidence type="ECO:0000259" key="8">
    <source>
        <dbReference type="Pfam" id="PF00764"/>
    </source>
</evidence>
<keyword evidence="5" id="KW-0028">Amino-acid biosynthesis</keyword>
<evidence type="ECO:0000256" key="5">
    <source>
        <dbReference type="ARBA" id="ARBA00022605"/>
    </source>
</evidence>
<organism evidence="10">
    <name type="scientific">marine metagenome</name>
    <dbReference type="NCBI Taxonomy" id="408172"/>
    <lineage>
        <taxon>unclassified sequences</taxon>
        <taxon>metagenomes</taxon>
        <taxon>ecological metagenomes</taxon>
    </lineage>
</organism>
<evidence type="ECO:0000256" key="3">
    <source>
        <dbReference type="ARBA" id="ARBA00022571"/>
    </source>
</evidence>
<dbReference type="GO" id="GO:0000050">
    <property type="term" value="P:urea cycle"/>
    <property type="evidence" value="ECO:0007669"/>
    <property type="project" value="TreeGrafter"/>
</dbReference>
<evidence type="ECO:0000313" key="10">
    <source>
        <dbReference type="EMBL" id="SVA70929.1"/>
    </source>
</evidence>
<evidence type="ECO:0000256" key="4">
    <source>
        <dbReference type="ARBA" id="ARBA00022598"/>
    </source>
</evidence>